<sequence length="711" mass="76730">MSAQSNSFLSKYSDIVLACVVVAIIGMMIVPLPTLLLDVLLTLNISISVVLLLISLYVPQALRLSVFPTLLLITTMYRLALTISTTRLILLTGDPGEVVEAFGHFVVQGNFVVGLVIFVILVIVNFIVISKGSERVAEVAARFTLDAMPGKQMSIDADMRAGSIDQEDGKRKRRDLERESQLFGAMDGAMKFVKGDAIASIIITVINIVGGLVIGVMQKGMDVASAAEKYTLLTIGDGLVGMIPAILISTCAGIIVTRVGGDEEGNHLGHDVGSQLTAYPKAIAIAAGMLLVLGLIPGLPKIPFFMLAGLAGWGAWTMLKKESAVAAGAEDGGGMALGGETPAGETPAAVEPQPKEPINPDSELFIPVVTPIVLEVSDALVPFVDSRQDGGKFLFELIPFMRDGLFVELGVRFPGVRARGNGNLPPGSYQIQINEVPVVTGQATIGHVLVNDTVERLKLMSIQGFEAVNPATRQPAAWVPEQHKGTLEAAGLTTWDVPGYIILHLAAVLRRQSREFVGVQETQSMLDQLEKAFPAIVKEVVPKVINVLKLTDILGRLVEEEISVRDLRGILQSLAEYGQIEADNVMLTEHVRSSLRRYVSHKYARGTGTLVVYLLDPQIEEAIRGSIKRTSAGTHLALEPDIAQEIVQAVKSECGHLPPSAQRPVILTAMDIRRYVRKLLEYEFNPPFSVVSFQELSPDLNIQPVARISTR</sequence>
<dbReference type="OrthoDB" id="9759185at2"/>
<evidence type="ECO:0000256" key="9">
    <source>
        <dbReference type="SAM" id="MobiDB-lite"/>
    </source>
</evidence>
<dbReference type="Proteomes" id="UP000217289">
    <property type="component" value="Chromosome"/>
</dbReference>
<dbReference type="GO" id="GO:0005886">
    <property type="term" value="C:plasma membrane"/>
    <property type="evidence" value="ECO:0007669"/>
    <property type="project" value="UniProtKB-SubCell"/>
</dbReference>
<protein>
    <submittedName>
        <fullName evidence="11">Flagellar biosynthesis protein FlhA</fullName>
    </submittedName>
</protein>
<gene>
    <name evidence="11" type="ORF">MEBOL_005312</name>
</gene>
<dbReference type="InterPro" id="IPR006302">
    <property type="entry name" value="T3SS_HrcV"/>
</dbReference>
<dbReference type="InterPro" id="IPR042196">
    <property type="entry name" value="FHIPEP_4"/>
</dbReference>
<dbReference type="NCBIfam" id="TIGR01399">
    <property type="entry name" value="hrcV"/>
    <property type="match status" value="1"/>
</dbReference>
<keyword evidence="3" id="KW-0813">Transport</keyword>
<evidence type="ECO:0000256" key="10">
    <source>
        <dbReference type="SAM" id="Phobius"/>
    </source>
</evidence>
<evidence type="ECO:0000256" key="3">
    <source>
        <dbReference type="ARBA" id="ARBA00022448"/>
    </source>
</evidence>
<name>A0A250IKS2_9BACT</name>
<keyword evidence="7 10" id="KW-1133">Transmembrane helix</keyword>
<keyword evidence="4" id="KW-1003">Cell membrane</keyword>
<dbReference type="InterPro" id="IPR025505">
    <property type="entry name" value="FHIPEP_CS"/>
</dbReference>
<keyword evidence="11" id="KW-0969">Cilium</keyword>
<dbReference type="AlphaFoldDB" id="A0A250IKS2"/>
<dbReference type="RefSeq" id="WP_095980119.1">
    <property type="nucleotide sequence ID" value="NZ_CP022163.1"/>
</dbReference>
<dbReference type="PIRSF" id="PIRSF005419">
    <property type="entry name" value="FlhA"/>
    <property type="match status" value="1"/>
</dbReference>
<feature type="transmembrane region" description="Helical" evidence="10">
    <location>
        <begin position="111"/>
        <end position="129"/>
    </location>
</feature>
<dbReference type="GO" id="GO:0009306">
    <property type="term" value="P:protein secretion"/>
    <property type="evidence" value="ECO:0007669"/>
    <property type="project" value="InterPro"/>
</dbReference>
<keyword evidence="11" id="KW-0966">Cell projection</keyword>
<dbReference type="InterPro" id="IPR001712">
    <property type="entry name" value="T3SS_FHIPEP"/>
</dbReference>
<dbReference type="PANTHER" id="PTHR30161">
    <property type="entry name" value="FLAGELLAR EXPORT PROTEIN, MEMBRANE FLHA SUBUNIT-RELATED"/>
    <property type="match status" value="1"/>
</dbReference>
<comment type="similarity">
    <text evidence="2">Belongs to the FHIPEP (flagella/HR/invasion proteins export pore) family.</text>
</comment>
<keyword evidence="11" id="KW-0282">Flagellum</keyword>
<dbReference type="PRINTS" id="PR00949">
    <property type="entry name" value="TYPE3IMAPROT"/>
</dbReference>
<evidence type="ECO:0000256" key="1">
    <source>
        <dbReference type="ARBA" id="ARBA00004429"/>
    </source>
</evidence>
<feature type="transmembrane region" description="Helical" evidence="10">
    <location>
        <begin position="39"/>
        <end position="58"/>
    </location>
</feature>
<keyword evidence="6 10" id="KW-0812">Transmembrane</keyword>
<dbReference type="Gene3D" id="3.40.50.12790">
    <property type="entry name" value="FHIPEP family, domain 4"/>
    <property type="match status" value="1"/>
</dbReference>
<reference evidence="11 12" key="1">
    <citation type="submission" date="2017-06" db="EMBL/GenBank/DDBJ databases">
        <authorList>
            <person name="Kim H.J."/>
            <person name="Triplett B.A."/>
        </authorList>
    </citation>
    <scope>NUCLEOTIDE SEQUENCE [LARGE SCALE GENOMIC DNA]</scope>
    <source>
        <strain evidence="11 12">DSM 14713</strain>
    </source>
</reference>
<organism evidence="11 12">
    <name type="scientific">Melittangium boletus DSM 14713</name>
    <dbReference type="NCBI Taxonomy" id="1294270"/>
    <lineage>
        <taxon>Bacteria</taxon>
        <taxon>Pseudomonadati</taxon>
        <taxon>Myxococcota</taxon>
        <taxon>Myxococcia</taxon>
        <taxon>Myxococcales</taxon>
        <taxon>Cystobacterineae</taxon>
        <taxon>Archangiaceae</taxon>
        <taxon>Melittangium</taxon>
    </lineage>
</organism>
<keyword evidence="12" id="KW-1185">Reference proteome</keyword>
<dbReference type="Gene3D" id="1.10.8.540">
    <property type="entry name" value="FHIPEP family, domain 3"/>
    <property type="match status" value="1"/>
</dbReference>
<evidence type="ECO:0000256" key="5">
    <source>
        <dbReference type="ARBA" id="ARBA00022519"/>
    </source>
</evidence>
<accession>A0A250IKS2</accession>
<evidence type="ECO:0000256" key="8">
    <source>
        <dbReference type="ARBA" id="ARBA00023136"/>
    </source>
</evidence>
<keyword evidence="8 10" id="KW-0472">Membrane</keyword>
<dbReference type="KEGG" id="mbd:MEBOL_005312"/>
<dbReference type="EMBL" id="CP022163">
    <property type="protein sequence ID" value="ATB31843.1"/>
    <property type="molecule type" value="Genomic_DNA"/>
</dbReference>
<evidence type="ECO:0000256" key="2">
    <source>
        <dbReference type="ARBA" id="ARBA00008835"/>
    </source>
</evidence>
<dbReference type="PROSITE" id="PS00994">
    <property type="entry name" value="FHIPEP"/>
    <property type="match status" value="1"/>
</dbReference>
<evidence type="ECO:0000313" key="11">
    <source>
        <dbReference type="EMBL" id="ATB31843.1"/>
    </source>
</evidence>
<proteinExistence type="inferred from homology"/>
<feature type="transmembrane region" description="Helical" evidence="10">
    <location>
        <begin position="12"/>
        <end position="33"/>
    </location>
</feature>
<dbReference type="Gene3D" id="3.40.30.60">
    <property type="entry name" value="FHIPEP family, domain 1"/>
    <property type="match status" value="1"/>
</dbReference>
<feature type="transmembrane region" description="Helical" evidence="10">
    <location>
        <begin position="197"/>
        <end position="218"/>
    </location>
</feature>
<feature type="transmembrane region" description="Helical" evidence="10">
    <location>
        <begin position="70"/>
        <end position="91"/>
    </location>
</feature>
<keyword evidence="5" id="KW-0997">Cell inner membrane</keyword>
<evidence type="ECO:0000256" key="6">
    <source>
        <dbReference type="ARBA" id="ARBA00022692"/>
    </source>
</evidence>
<evidence type="ECO:0000256" key="4">
    <source>
        <dbReference type="ARBA" id="ARBA00022475"/>
    </source>
</evidence>
<feature type="region of interest" description="Disordered" evidence="9">
    <location>
        <begin position="331"/>
        <end position="353"/>
    </location>
</feature>
<evidence type="ECO:0000313" key="12">
    <source>
        <dbReference type="Proteomes" id="UP000217289"/>
    </source>
</evidence>
<comment type="subcellular location">
    <subcellularLocation>
        <location evidence="1">Cell inner membrane</location>
        <topology evidence="1">Multi-pass membrane protein</topology>
    </subcellularLocation>
</comment>
<dbReference type="InterPro" id="IPR042194">
    <property type="entry name" value="FHIPEP_1"/>
</dbReference>
<evidence type="ECO:0000256" key="7">
    <source>
        <dbReference type="ARBA" id="ARBA00022989"/>
    </source>
</evidence>
<feature type="transmembrane region" description="Helical" evidence="10">
    <location>
        <begin position="278"/>
        <end position="296"/>
    </location>
</feature>
<dbReference type="InterPro" id="IPR042193">
    <property type="entry name" value="FHIPEP_3"/>
</dbReference>
<feature type="transmembrane region" description="Helical" evidence="10">
    <location>
        <begin position="238"/>
        <end position="257"/>
    </location>
</feature>
<dbReference type="Pfam" id="PF00771">
    <property type="entry name" value="FHIPEP"/>
    <property type="match status" value="1"/>
</dbReference>